<gene>
    <name evidence="2" type="ORF">SAMN04244553_2351</name>
</gene>
<dbReference type="AlphaFoldDB" id="A0A285L752"/>
<sequence length="185" mass="21018">MSSAMVAVAIVAVLVALTAVLLLSWPALRTRRLRKRFGPEYDQAVEQWDGRRAAERELRERELRHAGLELRDLSEDQRKQYTARWADVQERFVDDPAAALSEADRLVTSVMSDRGYPAESYDQQLADLSVEHAPALGHYRSAHAIATRTNGDTTTEDMRTAIVHYRELFHDLLNGRTRQTKDALS</sequence>
<evidence type="ECO:0008006" key="4">
    <source>
        <dbReference type="Google" id="ProtNLM"/>
    </source>
</evidence>
<protein>
    <recommendedName>
        <fullName evidence="4">Secreted protein</fullName>
    </recommendedName>
</protein>
<keyword evidence="1" id="KW-1133">Transmembrane helix</keyword>
<evidence type="ECO:0000313" key="2">
    <source>
        <dbReference type="EMBL" id="SNY80779.1"/>
    </source>
</evidence>
<evidence type="ECO:0000256" key="1">
    <source>
        <dbReference type="SAM" id="Phobius"/>
    </source>
</evidence>
<dbReference type="Proteomes" id="UP000219565">
    <property type="component" value="Unassembled WGS sequence"/>
</dbReference>
<dbReference type="EMBL" id="OBEG01000002">
    <property type="protein sequence ID" value="SNY80779.1"/>
    <property type="molecule type" value="Genomic_DNA"/>
</dbReference>
<accession>A0A285L752</accession>
<dbReference type="STRING" id="1379680.GCA_001612615_04652"/>
<reference evidence="2 3" key="1">
    <citation type="submission" date="2017-09" db="EMBL/GenBank/DDBJ databases">
        <authorList>
            <person name="Ehlers B."/>
            <person name="Leendertz F.H."/>
        </authorList>
    </citation>
    <scope>NUCLEOTIDE SEQUENCE [LARGE SCALE GENOMIC DNA]</scope>
    <source>
        <strain evidence="2 3">DSM 45537</strain>
    </source>
</reference>
<keyword evidence="1" id="KW-0472">Membrane</keyword>
<organism evidence="2 3">
    <name type="scientific">Nocardia amikacinitolerans</name>
    <dbReference type="NCBI Taxonomy" id="756689"/>
    <lineage>
        <taxon>Bacteria</taxon>
        <taxon>Bacillati</taxon>
        <taxon>Actinomycetota</taxon>
        <taxon>Actinomycetes</taxon>
        <taxon>Mycobacteriales</taxon>
        <taxon>Nocardiaceae</taxon>
        <taxon>Nocardia</taxon>
    </lineage>
</organism>
<name>A0A285L752_9NOCA</name>
<dbReference type="RefSeq" id="WP_245910055.1">
    <property type="nucleotide sequence ID" value="NZ_OBEG01000002.1"/>
</dbReference>
<keyword evidence="1" id="KW-0812">Transmembrane</keyword>
<keyword evidence="3" id="KW-1185">Reference proteome</keyword>
<proteinExistence type="predicted"/>
<feature type="transmembrane region" description="Helical" evidence="1">
    <location>
        <begin position="6"/>
        <end position="28"/>
    </location>
</feature>
<evidence type="ECO:0000313" key="3">
    <source>
        <dbReference type="Proteomes" id="UP000219565"/>
    </source>
</evidence>